<evidence type="ECO:0000313" key="2">
    <source>
        <dbReference type="EMBL" id="NNT71173.1"/>
    </source>
</evidence>
<dbReference type="EMBL" id="JABEVX010000001">
    <property type="protein sequence ID" value="NNT71173.1"/>
    <property type="molecule type" value="Genomic_DNA"/>
</dbReference>
<dbReference type="GO" id="GO:0004180">
    <property type="term" value="F:carboxypeptidase activity"/>
    <property type="evidence" value="ECO:0007669"/>
    <property type="project" value="UniProtKB-KW"/>
</dbReference>
<dbReference type="SUPFAM" id="SSF49452">
    <property type="entry name" value="Starch-binding domain-like"/>
    <property type="match status" value="1"/>
</dbReference>
<evidence type="ECO:0000256" key="1">
    <source>
        <dbReference type="SAM" id="SignalP"/>
    </source>
</evidence>
<comment type="caution">
    <text evidence="2">The sequence shown here is derived from an EMBL/GenBank/DDBJ whole genome shotgun (WGS) entry which is preliminary data.</text>
</comment>
<organism evidence="2 3">
    <name type="scientific">Flavobacterium rivulicola</name>
    <dbReference type="NCBI Taxonomy" id="2732161"/>
    <lineage>
        <taxon>Bacteria</taxon>
        <taxon>Pseudomonadati</taxon>
        <taxon>Bacteroidota</taxon>
        <taxon>Flavobacteriia</taxon>
        <taxon>Flavobacteriales</taxon>
        <taxon>Flavobacteriaceae</taxon>
        <taxon>Flavobacterium</taxon>
    </lineage>
</organism>
<sequence>MKKQLLVLFLSVLTLVSCSDDNNNSSGEKTGTLTGKVTTINTHKAVGGALVFAFDDDHNIYHTYTNATGDFELDAPIGDREVYIQTGDGSNFRTKIDVVVEENQTKQLEESLLRLDQVARIAYVSGNYDSIEDIITSLGYVAESITFSQLSDYNIVSEYDIIFLNCGSISGGIWNNATVTTNLAKFVTNGGSLYASDWAVAYLIGGSRYSTMCGDAGGFISDATLCSTNTGNMGTLNASITNTALANAIGLSTLDIEYDLGSWQKIISVDETFWEVLVRDSTTNEALMIKTNSFFDSSLVGNPVGNPQNSDWITICHQPDENSSTPITITIDASSWPAHQAHGDTLGSCTGTGTGGTIYYTTFHNHANENIGNSQLILEHVILNL</sequence>
<proteinExistence type="predicted"/>
<gene>
    <name evidence="2" type="ORF">HKT18_02990</name>
</gene>
<reference evidence="2 3" key="1">
    <citation type="submission" date="2020-05" db="EMBL/GenBank/DDBJ databases">
        <title>Draft genome of Flavobacterium sp. IMCC34852.</title>
        <authorList>
            <person name="Song J."/>
            <person name="Cho J.-C."/>
        </authorList>
    </citation>
    <scope>NUCLEOTIDE SEQUENCE [LARGE SCALE GENOMIC DNA]</scope>
    <source>
        <strain evidence="2 3">IMCC34852</strain>
    </source>
</reference>
<keyword evidence="2" id="KW-0121">Carboxypeptidase</keyword>
<dbReference type="RefSeq" id="WP_171221363.1">
    <property type="nucleotide sequence ID" value="NZ_CP121446.1"/>
</dbReference>
<dbReference type="Proteomes" id="UP000536509">
    <property type="component" value="Unassembled WGS sequence"/>
</dbReference>
<dbReference type="PROSITE" id="PS51257">
    <property type="entry name" value="PROKAR_LIPOPROTEIN"/>
    <property type="match status" value="1"/>
</dbReference>
<keyword evidence="3" id="KW-1185">Reference proteome</keyword>
<keyword evidence="2" id="KW-0378">Hydrolase</keyword>
<feature type="signal peptide" evidence="1">
    <location>
        <begin position="1"/>
        <end position="19"/>
    </location>
</feature>
<keyword evidence="2" id="KW-0645">Protease</keyword>
<accession>A0A7Y3R749</accession>
<name>A0A7Y3R749_9FLAO</name>
<dbReference type="GO" id="GO:0030246">
    <property type="term" value="F:carbohydrate binding"/>
    <property type="evidence" value="ECO:0007669"/>
    <property type="project" value="InterPro"/>
</dbReference>
<protein>
    <submittedName>
        <fullName evidence="2">Carboxypeptidase regulatory-like domain-containing protein</fullName>
    </submittedName>
</protein>
<dbReference type="Gene3D" id="2.60.40.1120">
    <property type="entry name" value="Carboxypeptidase-like, regulatory domain"/>
    <property type="match status" value="1"/>
</dbReference>
<dbReference type="AlphaFoldDB" id="A0A7Y3R749"/>
<dbReference type="InterPro" id="IPR013784">
    <property type="entry name" value="Carb-bd-like_fold"/>
</dbReference>
<feature type="chain" id="PRO_5030764206" evidence="1">
    <location>
        <begin position="20"/>
        <end position="385"/>
    </location>
</feature>
<evidence type="ECO:0000313" key="3">
    <source>
        <dbReference type="Proteomes" id="UP000536509"/>
    </source>
</evidence>
<keyword evidence="1" id="KW-0732">Signal</keyword>